<protein>
    <recommendedName>
        <fullName evidence="10">Complexin 3a</fullName>
    </recommendedName>
</protein>
<evidence type="ECO:0000256" key="7">
    <source>
        <dbReference type="SAM" id="MobiDB-lite"/>
    </source>
</evidence>
<evidence type="ECO:0000256" key="5">
    <source>
        <dbReference type="ARBA" id="ARBA00023018"/>
    </source>
</evidence>
<dbReference type="AlphaFoldDB" id="A0A087XI33"/>
<dbReference type="GO" id="GO:0016079">
    <property type="term" value="P:synaptic vesicle exocytosis"/>
    <property type="evidence" value="ECO:0007669"/>
    <property type="project" value="TreeGrafter"/>
</dbReference>
<organism evidence="8 9">
    <name type="scientific">Poecilia formosa</name>
    <name type="common">Amazon molly</name>
    <name type="synonym">Limia formosa</name>
    <dbReference type="NCBI Taxonomy" id="48698"/>
    <lineage>
        <taxon>Eukaryota</taxon>
        <taxon>Metazoa</taxon>
        <taxon>Chordata</taxon>
        <taxon>Craniata</taxon>
        <taxon>Vertebrata</taxon>
        <taxon>Euteleostomi</taxon>
        <taxon>Actinopterygii</taxon>
        <taxon>Neopterygii</taxon>
        <taxon>Teleostei</taxon>
        <taxon>Neoteleostei</taxon>
        <taxon>Acanthomorphata</taxon>
        <taxon>Ovalentaria</taxon>
        <taxon>Atherinomorphae</taxon>
        <taxon>Cyprinodontiformes</taxon>
        <taxon>Poeciliidae</taxon>
        <taxon>Poeciliinae</taxon>
        <taxon>Poecilia</taxon>
    </lineage>
</organism>
<keyword evidence="2" id="KW-0813">Transport</keyword>
<feature type="region of interest" description="Disordered" evidence="7">
    <location>
        <begin position="102"/>
        <end position="127"/>
    </location>
</feature>
<feature type="compositionally biased region" description="Basic residues" evidence="7">
    <location>
        <begin position="32"/>
        <end position="45"/>
    </location>
</feature>
<dbReference type="eggNOG" id="ENOG502SB71">
    <property type="taxonomic scope" value="Eukaryota"/>
</dbReference>
<feature type="region of interest" description="Disordered" evidence="7">
    <location>
        <begin position="156"/>
        <end position="177"/>
    </location>
</feature>
<dbReference type="OMA" id="THGDSCR"/>
<evidence type="ECO:0000256" key="1">
    <source>
        <dbReference type="ARBA" id="ARBA00005396"/>
    </source>
</evidence>
<dbReference type="CDD" id="cd22809">
    <property type="entry name" value="Complexin_NTD_CPLX_III_IV"/>
    <property type="match status" value="1"/>
</dbReference>
<dbReference type="PANTHER" id="PTHR16705:SF5">
    <property type="entry name" value="COMPLEXIN-3"/>
    <property type="match status" value="1"/>
</dbReference>
<dbReference type="GO" id="GO:0043195">
    <property type="term" value="C:terminal bouton"/>
    <property type="evidence" value="ECO:0007669"/>
    <property type="project" value="TreeGrafter"/>
</dbReference>
<comment type="similarity">
    <text evidence="1">Belongs to the complexin/synaphin family.</text>
</comment>
<evidence type="ECO:0000256" key="2">
    <source>
        <dbReference type="ARBA" id="ARBA00022448"/>
    </source>
</evidence>
<dbReference type="GO" id="GO:0046928">
    <property type="term" value="P:regulation of neurotransmitter secretion"/>
    <property type="evidence" value="ECO:0007669"/>
    <property type="project" value="TreeGrafter"/>
</dbReference>
<evidence type="ECO:0000256" key="3">
    <source>
        <dbReference type="ARBA" id="ARBA00022483"/>
    </source>
</evidence>
<dbReference type="GeneTree" id="ENSGT01060000248708"/>
<proteinExistence type="inferred from homology"/>
<dbReference type="Ensembl" id="ENSPFOT00000005445.1">
    <property type="protein sequence ID" value="ENSPFOP00000005436.1"/>
    <property type="gene ID" value="ENSPFOG00000005571.1"/>
</dbReference>
<evidence type="ECO:0000313" key="9">
    <source>
        <dbReference type="Proteomes" id="UP000028760"/>
    </source>
</evidence>
<evidence type="ECO:0000256" key="4">
    <source>
        <dbReference type="ARBA" id="ARBA00022775"/>
    </source>
</evidence>
<reference evidence="8" key="2">
    <citation type="submission" date="2025-08" db="UniProtKB">
        <authorList>
            <consortium name="Ensembl"/>
        </authorList>
    </citation>
    <scope>IDENTIFICATION</scope>
</reference>
<reference evidence="8" key="3">
    <citation type="submission" date="2025-09" db="UniProtKB">
        <authorList>
            <consortium name="Ensembl"/>
        </authorList>
    </citation>
    <scope>IDENTIFICATION</scope>
</reference>
<dbReference type="PANTHER" id="PTHR16705">
    <property type="entry name" value="COMPLEXIN"/>
    <property type="match status" value="1"/>
</dbReference>
<evidence type="ECO:0000313" key="8">
    <source>
        <dbReference type="Ensembl" id="ENSPFOP00000005436.1"/>
    </source>
</evidence>
<evidence type="ECO:0008006" key="10">
    <source>
        <dbReference type="Google" id="ProtNLM"/>
    </source>
</evidence>
<evidence type="ECO:0000256" key="6">
    <source>
        <dbReference type="ARBA" id="ARBA00034103"/>
    </source>
</evidence>
<keyword evidence="4" id="KW-0532">Neurotransmitter transport</keyword>
<dbReference type="Proteomes" id="UP000028760">
    <property type="component" value="Unassembled WGS sequence"/>
</dbReference>
<accession>A0A087XI33</accession>
<dbReference type="GO" id="GO:0031201">
    <property type="term" value="C:SNARE complex"/>
    <property type="evidence" value="ECO:0007669"/>
    <property type="project" value="TreeGrafter"/>
</dbReference>
<dbReference type="GO" id="GO:0019905">
    <property type="term" value="F:syntaxin binding"/>
    <property type="evidence" value="ECO:0007669"/>
    <property type="project" value="InterPro"/>
</dbReference>
<dbReference type="Pfam" id="PF05835">
    <property type="entry name" value="Synaphin"/>
    <property type="match status" value="1"/>
</dbReference>
<sequence>MESVARLKKSLRSPIRRLTSCVAGPKEKRLCARPRGKKGRGKRRCNILGKSPPLKASKLKDPSVVRSYQADLEKQRKLREAMNTQKNAQRAAMRAHFRRKYQLSESPEDTNHLRSVGGKISLPPELSKMIHPETRTKDDSFNLLSAFQGLSISRAAFTGGKPSRTPTPTHGDSCRVM</sequence>
<name>A0A087XI33_POEFO</name>
<comment type="subcellular location">
    <subcellularLocation>
        <location evidence="6">Synapse</location>
    </subcellularLocation>
</comment>
<keyword evidence="5" id="KW-0770">Synapse</keyword>
<feature type="region of interest" description="Disordered" evidence="7">
    <location>
        <begin position="32"/>
        <end position="60"/>
    </location>
</feature>
<dbReference type="InterPro" id="IPR008849">
    <property type="entry name" value="Synaphin"/>
</dbReference>
<reference evidence="9" key="1">
    <citation type="submission" date="2013-10" db="EMBL/GenBank/DDBJ databases">
        <authorList>
            <person name="Schartl M."/>
            <person name="Warren W."/>
        </authorList>
    </citation>
    <scope>NUCLEOTIDE SEQUENCE [LARGE SCALE GENOMIC DNA]</scope>
    <source>
        <strain evidence="9">female</strain>
    </source>
</reference>
<keyword evidence="9" id="KW-1185">Reference proteome</keyword>
<keyword evidence="3" id="KW-0268">Exocytosis</keyword>
<dbReference type="EMBL" id="AYCK01003730">
    <property type="status" value="NOT_ANNOTATED_CDS"/>
    <property type="molecule type" value="Genomic_DNA"/>
</dbReference>
<dbReference type="EMBL" id="AYCK01003731">
    <property type="status" value="NOT_ANNOTATED_CDS"/>
    <property type="molecule type" value="Genomic_DNA"/>
</dbReference>